<feature type="binding site" evidence="14">
    <location>
        <position position="293"/>
    </location>
    <ligand>
        <name>Zn(2+)</name>
        <dbReference type="ChEBI" id="CHEBI:29105"/>
    </ligand>
</feature>
<dbReference type="InterPro" id="IPR030960">
    <property type="entry name" value="DHQS/DOIS_N"/>
</dbReference>
<evidence type="ECO:0000256" key="1">
    <source>
        <dbReference type="ARBA" id="ARBA00001393"/>
    </source>
</evidence>
<keyword evidence="18" id="KW-1185">Reference proteome</keyword>
<dbReference type="GO" id="GO:0000166">
    <property type="term" value="F:nucleotide binding"/>
    <property type="evidence" value="ECO:0007669"/>
    <property type="project" value="UniProtKB-KW"/>
</dbReference>
<evidence type="ECO:0000313" key="17">
    <source>
        <dbReference type="EMBL" id="TZF90335.1"/>
    </source>
</evidence>
<dbReference type="InterPro" id="IPR056179">
    <property type="entry name" value="DHQS_C"/>
</dbReference>
<comment type="caution">
    <text evidence="14">Lacks conserved residue(s) required for the propagation of feature annotation.</text>
</comment>
<dbReference type="GO" id="GO:0008652">
    <property type="term" value="P:amino acid biosynthetic process"/>
    <property type="evidence" value="ECO:0007669"/>
    <property type="project" value="UniProtKB-KW"/>
</dbReference>
<reference evidence="17 18" key="1">
    <citation type="submission" date="2019-08" db="EMBL/GenBank/DDBJ databases">
        <title>Draft genome sequence of Lysobacter sp. UKS-15.</title>
        <authorList>
            <person name="Im W.-T."/>
        </authorList>
    </citation>
    <scope>NUCLEOTIDE SEQUENCE [LARGE SCALE GENOMIC DNA]</scope>
    <source>
        <strain evidence="17 18">UKS-15</strain>
    </source>
</reference>
<dbReference type="UniPathway" id="UPA00053">
    <property type="reaction ID" value="UER00085"/>
</dbReference>
<keyword evidence="9 14" id="KW-0547">Nucleotide-binding</keyword>
<evidence type="ECO:0000256" key="4">
    <source>
        <dbReference type="ARBA" id="ARBA00003485"/>
    </source>
</evidence>
<comment type="function">
    <text evidence="4 14">Catalyzes the conversion of 3-deoxy-D-arabino-heptulosonate 7-phosphate (DAHP) to dehydroquinate (DHQ).</text>
</comment>
<dbReference type="GO" id="GO:0046872">
    <property type="term" value="F:metal ion binding"/>
    <property type="evidence" value="ECO:0007669"/>
    <property type="project" value="UniProtKB-KW"/>
</dbReference>
<evidence type="ECO:0000259" key="16">
    <source>
        <dbReference type="Pfam" id="PF24621"/>
    </source>
</evidence>
<protein>
    <recommendedName>
        <fullName evidence="6 14">3-dehydroquinate synthase</fullName>
        <shortName evidence="14">DHQS</shortName>
        <ecNumber evidence="6 14">4.2.3.4</ecNumber>
    </recommendedName>
</protein>
<evidence type="ECO:0000256" key="8">
    <source>
        <dbReference type="ARBA" id="ARBA00022723"/>
    </source>
</evidence>
<organism evidence="17 18">
    <name type="scientific">Cognatilysobacter lacus</name>
    <dbReference type="NCBI Taxonomy" id="1643323"/>
    <lineage>
        <taxon>Bacteria</taxon>
        <taxon>Pseudomonadati</taxon>
        <taxon>Pseudomonadota</taxon>
        <taxon>Gammaproteobacteria</taxon>
        <taxon>Lysobacterales</taxon>
        <taxon>Lysobacteraceae</taxon>
        <taxon>Cognatilysobacter</taxon>
    </lineage>
</organism>
<proteinExistence type="inferred from homology"/>
<feature type="binding site" evidence="14">
    <location>
        <position position="230"/>
    </location>
    <ligand>
        <name>Zn(2+)</name>
        <dbReference type="ChEBI" id="CHEBI:29105"/>
    </ligand>
</feature>
<keyword evidence="7 14" id="KW-0028">Amino-acid biosynthesis</keyword>
<dbReference type="Proteomes" id="UP000323164">
    <property type="component" value="Unassembled WGS sequence"/>
</dbReference>
<dbReference type="GO" id="GO:0009423">
    <property type="term" value="P:chorismate biosynthetic process"/>
    <property type="evidence" value="ECO:0007669"/>
    <property type="project" value="UniProtKB-UniRule"/>
</dbReference>
<evidence type="ECO:0000256" key="11">
    <source>
        <dbReference type="ARBA" id="ARBA00023027"/>
    </source>
</evidence>
<evidence type="ECO:0000259" key="15">
    <source>
        <dbReference type="Pfam" id="PF01761"/>
    </source>
</evidence>
<dbReference type="NCBIfam" id="TIGR01357">
    <property type="entry name" value="aroB"/>
    <property type="match status" value="1"/>
</dbReference>
<dbReference type="FunFam" id="3.40.50.1970:FF:000007">
    <property type="entry name" value="Pentafunctional AROM polypeptide"/>
    <property type="match status" value="1"/>
</dbReference>
<keyword evidence="8 14" id="KW-0479">Metal-binding</keyword>
<feature type="binding site" evidence="14">
    <location>
        <begin position="151"/>
        <end position="155"/>
    </location>
    <ligand>
        <name>NAD(+)</name>
        <dbReference type="ChEBI" id="CHEBI:57540"/>
    </ligand>
</feature>
<feature type="binding site" evidence="14">
    <location>
        <position position="188"/>
    </location>
    <ligand>
        <name>NAD(+)</name>
        <dbReference type="ChEBI" id="CHEBI:57540"/>
    </ligand>
</feature>
<comment type="cofactor">
    <cofactor evidence="14">
        <name>Co(2+)</name>
        <dbReference type="ChEBI" id="CHEBI:48828"/>
    </cofactor>
    <cofactor evidence="14">
        <name>Zn(2+)</name>
        <dbReference type="ChEBI" id="CHEBI:29105"/>
    </cofactor>
    <text evidence="14">Binds 1 divalent metal cation per subunit. Can use either Co(2+) or Zn(2+).</text>
</comment>
<keyword evidence="13 14" id="KW-0456">Lyase</keyword>
<evidence type="ECO:0000256" key="10">
    <source>
        <dbReference type="ARBA" id="ARBA00022833"/>
    </source>
</evidence>
<dbReference type="SUPFAM" id="SSF56796">
    <property type="entry name" value="Dehydroquinate synthase-like"/>
    <property type="match status" value="1"/>
</dbReference>
<keyword evidence="14" id="KW-0170">Cobalt</keyword>
<dbReference type="GO" id="GO:0005737">
    <property type="term" value="C:cytoplasm"/>
    <property type="evidence" value="ECO:0007669"/>
    <property type="project" value="UniProtKB-SubCell"/>
</dbReference>
<evidence type="ECO:0000256" key="14">
    <source>
        <dbReference type="HAMAP-Rule" id="MF_00110"/>
    </source>
</evidence>
<evidence type="ECO:0000256" key="3">
    <source>
        <dbReference type="ARBA" id="ARBA00001947"/>
    </source>
</evidence>
<comment type="pathway">
    <text evidence="5 14">Metabolic intermediate biosynthesis; chorismate biosynthesis; chorismate from D-erythrose 4-phosphate and phosphoenolpyruvate: step 2/7.</text>
</comment>
<dbReference type="InterPro" id="IPR016037">
    <property type="entry name" value="DHQ_synth_AroB"/>
</dbReference>
<keyword evidence="14" id="KW-0963">Cytoplasm</keyword>
<evidence type="ECO:0000256" key="7">
    <source>
        <dbReference type="ARBA" id="ARBA00022605"/>
    </source>
</evidence>
<dbReference type="PANTHER" id="PTHR43622:SF7">
    <property type="entry name" value="3-DEHYDROQUINATE SYNTHASE, CHLOROPLASTIC"/>
    <property type="match status" value="1"/>
</dbReference>
<dbReference type="AlphaFoldDB" id="A0A5D8Z5R8"/>
<comment type="catalytic activity">
    <reaction evidence="1 14">
        <text>7-phospho-2-dehydro-3-deoxy-D-arabino-heptonate = 3-dehydroquinate + phosphate</text>
        <dbReference type="Rhea" id="RHEA:21968"/>
        <dbReference type="ChEBI" id="CHEBI:32364"/>
        <dbReference type="ChEBI" id="CHEBI:43474"/>
        <dbReference type="ChEBI" id="CHEBI:58394"/>
        <dbReference type="EC" id="4.2.3.4"/>
    </reaction>
</comment>
<comment type="caution">
    <text evidence="17">The sequence shown here is derived from an EMBL/GenBank/DDBJ whole genome shotgun (WGS) entry which is preliminary data.</text>
</comment>
<gene>
    <name evidence="14" type="primary">aroB</name>
    <name evidence="17" type="ORF">FW784_05745</name>
</gene>
<feature type="domain" description="3-dehydroquinate synthase C-terminal" evidence="16">
    <location>
        <begin position="227"/>
        <end position="375"/>
    </location>
</feature>
<feature type="binding site" evidence="14">
    <location>
        <begin position="175"/>
        <end position="176"/>
    </location>
    <ligand>
        <name>NAD(+)</name>
        <dbReference type="ChEBI" id="CHEBI:57540"/>
    </ligand>
</feature>
<comment type="similarity">
    <text evidence="14">Belongs to the sugar phosphate cyclases superfamily. Dehydroquinate synthase family.</text>
</comment>
<evidence type="ECO:0000256" key="12">
    <source>
        <dbReference type="ARBA" id="ARBA00023141"/>
    </source>
</evidence>
<evidence type="ECO:0000256" key="6">
    <source>
        <dbReference type="ARBA" id="ARBA00013031"/>
    </source>
</evidence>
<keyword evidence="12 14" id="KW-0057">Aromatic amino acid biosynthesis</keyword>
<dbReference type="GO" id="GO:0009073">
    <property type="term" value="P:aromatic amino acid family biosynthetic process"/>
    <property type="evidence" value="ECO:0007669"/>
    <property type="project" value="UniProtKB-KW"/>
</dbReference>
<evidence type="ECO:0000256" key="5">
    <source>
        <dbReference type="ARBA" id="ARBA00004661"/>
    </source>
</evidence>
<accession>A0A5D8Z5R8</accession>
<evidence type="ECO:0000256" key="13">
    <source>
        <dbReference type="ARBA" id="ARBA00023239"/>
    </source>
</evidence>
<evidence type="ECO:0000256" key="9">
    <source>
        <dbReference type="ARBA" id="ARBA00022741"/>
    </source>
</evidence>
<comment type="cofactor">
    <cofactor evidence="3">
        <name>Zn(2+)</name>
        <dbReference type="ChEBI" id="CHEBI:29105"/>
    </cofactor>
</comment>
<feature type="binding site" evidence="14">
    <location>
        <position position="314"/>
    </location>
    <ligand>
        <name>Zn(2+)</name>
        <dbReference type="ChEBI" id="CHEBI:29105"/>
    </ligand>
</feature>
<dbReference type="GO" id="GO:0003856">
    <property type="term" value="F:3-dehydroquinate synthase activity"/>
    <property type="evidence" value="ECO:0007669"/>
    <property type="project" value="UniProtKB-UniRule"/>
</dbReference>
<name>A0A5D8Z5R8_9GAMM</name>
<keyword evidence="11 14" id="KW-0520">NAD</keyword>
<dbReference type="HAMAP" id="MF_00110">
    <property type="entry name" value="DHQ_synthase"/>
    <property type="match status" value="1"/>
</dbReference>
<dbReference type="Gene3D" id="3.40.50.1970">
    <property type="match status" value="1"/>
</dbReference>
<dbReference type="InterPro" id="IPR050071">
    <property type="entry name" value="Dehydroquinate_synthase"/>
</dbReference>
<comment type="cofactor">
    <cofactor evidence="2 14">
        <name>NAD(+)</name>
        <dbReference type="ChEBI" id="CHEBI:57540"/>
    </cofactor>
</comment>
<evidence type="ECO:0000313" key="18">
    <source>
        <dbReference type="Proteomes" id="UP000323164"/>
    </source>
</evidence>
<keyword evidence="10 14" id="KW-0862">Zinc</keyword>
<dbReference type="OrthoDB" id="9806583at2"/>
<dbReference type="EMBL" id="VTRV01000043">
    <property type="protein sequence ID" value="TZF90335.1"/>
    <property type="molecule type" value="Genomic_DNA"/>
</dbReference>
<dbReference type="Gene3D" id="1.20.1090.10">
    <property type="entry name" value="Dehydroquinate synthase-like - alpha domain"/>
    <property type="match status" value="1"/>
</dbReference>
<evidence type="ECO:0000256" key="2">
    <source>
        <dbReference type="ARBA" id="ARBA00001911"/>
    </source>
</evidence>
<sequence>MSAVRTALYAQVADIRIDTNGRDAASVHGAVESALGLVDIVAREPRRLDVESPRGAYAIHVGAGLLADGRQLAEAIRGRHVLIATDANVARIQLPVLEASLRRLRPDLVIAVHCMPPGEAEKTLGRWQEAVAALAKLGATRDATVVALGGGVVGDLAGFAAATWMRGIDVVQVPTTLLAMVDSSVGGKTGVDLPAGKNLVGAFHPPAAVIADTAALSTLPARELRAGLAEVVKYGAIFDATFLDWLDDRAEALLAGDPEATAEAVLRSCRYKADVVARDPFERGDRALLNFGHTFGHAIETEQGYTGATGGLVHGEAVAVGMVLAARLSTALGRAAQADADRLLALLQRFGLPTRVPAGLDPSALLARMRLDKKADAAGLRFVLWDGAGRGVIVRDVPESAVMAVLAG</sequence>
<feature type="binding site" evidence="14">
    <location>
        <position position="197"/>
    </location>
    <ligand>
        <name>NAD(+)</name>
        <dbReference type="ChEBI" id="CHEBI:57540"/>
    </ligand>
</feature>
<dbReference type="CDD" id="cd08195">
    <property type="entry name" value="DHQS"/>
    <property type="match status" value="1"/>
</dbReference>
<dbReference type="PANTHER" id="PTHR43622">
    <property type="entry name" value="3-DEHYDROQUINATE SYNTHASE"/>
    <property type="match status" value="1"/>
</dbReference>
<comment type="subcellular location">
    <subcellularLocation>
        <location evidence="14">Cytoplasm</location>
    </subcellularLocation>
</comment>
<dbReference type="Pfam" id="PF24621">
    <property type="entry name" value="DHQS_C"/>
    <property type="match status" value="1"/>
</dbReference>
<feature type="domain" description="3-dehydroquinate synthase N-terminal" evidence="15">
    <location>
        <begin position="115"/>
        <end position="225"/>
    </location>
</feature>
<dbReference type="Pfam" id="PF01761">
    <property type="entry name" value="DHQ_synthase"/>
    <property type="match status" value="1"/>
</dbReference>
<dbReference type="EC" id="4.2.3.4" evidence="6 14"/>